<organism evidence="1 2">
    <name type="scientific">Panagrellus redivivus</name>
    <name type="common">Microworm</name>
    <dbReference type="NCBI Taxonomy" id="6233"/>
    <lineage>
        <taxon>Eukaryota</taxon>
        <taxon>Metazoa</taxon>
        <taxon>Ecdysozoa</taxon>
        <taxon>Nematoda</taxon>
        <taxon>Chromadorea</taxon>
        <taxon>Rhabditida</taxon>
        <taxon>Tylenchina</taxon>
        <taxon>Panagrolaimomorpha</taxon>
        <taxon>Panagrolaimoidea</taxon>
        <taxon>Panagrolaimidae</taxon>
        <taxon>Panagrellus</taxon>
    </lineage>
</organism>
<dbReference type="AlphaFoldDB" id="A0A7E4ZUI9"/>
<sequence>MRTPCAHIRDDRWMDGGMNRTTIDRTRMYTLPEDDGKGSSSVATAQPFSKSSLRAVAQLCNGYLSVCLSGCKLD</sequence>
<reference evidence="1" key="1">
    <citation type="journal article" date="2013" name="Genetics">
        <title>The draft genome and transcriptome of Panagrellus redivivus are shaped by the harsh demands of a free-living lifestyle.</title>
        <authorList>
            <person name="Srinivasan J."/>
            <person name="Dillman A.R."/>
            <person name="Macchietto M.G."/>
            <person name="Heikkinen L."/>
            <person name="Lakso M."/>
            <person name="Fracchia K.M."/>
            <person name="Antoshechkin I."/>
            <person name="Mortazavi A."/>
            <person name="Wong G."/>
            <person name="Sternberg P.W."/>
        </authorList>
    </citation>
    <scope>NUCLEOTIDE SEQUENCE [LARGE SCALE GENOMIC DNA]</scope>
    <source>
        <strain evidence="1">MT8872</strain>
    </source>
</reference>
<evidence type="ECO:0000313" key="2">
    <source>
        <dbReference type="WBParaSite" id="Pan_g18116.t1"/>
    </source>
</evidence>
<accession>A0A7E4ZUI9</accession>
<protein>
    <submittedName>
        <fullName evidence="2">Uncharacterized protein</fullName>
    </submittedName>
</protein>
<keyword evidence="1" id="KW-1185">Reference proteome</keyword>
<proteinExistence type="predicted"/>
<dbReference type="WBParaSite" id="Pan_g18116.t1">
    <property type="protein sequence ID" value="Pan_g18116.t1"/>
    <property type="gene ID" value="Pan_g18116"/>
</dbReference>
<dbReference type="Proteomes" id="UP000492821">
    <property type="component" value="Unassembled WGS sequence"/>
</dbReference>
<reference evidence="2" key="2">
    <citation type="submission" date="2020-10" db="UniProtKB">
        <authorList>
            <consortium name="WormBaseParasite"/>
        </authorList>
    </citation>
    <scope>IDENTIFICATION</scope>
</reference>
<evidence type="ECO:0000313" key="1">
    <source>
        <dbReference type="Proteomes" id="UP000492821"/>
    </source>
</evidence>
<name>A0A7E4ZUI9_PANRE</name>